<dbReference type="RefSeq" id="WP_207448419.1">
    <property type="nucleotide sequence ID" value="NZ_CP061095.1"/>
</dbReference>
<dbReference type="SUPFAM" id="SSF47598">
    <property type="entry name" value="Ribbon-helix-helix"/>
    <property type="match status" value="1"/>
</dbReference>
<dbReference type="Pfam" id="PF17723">
    <property type="entry name" value="RHH_8"/>
    <property type="match status" value="1"/>
</dbReference>
<dbReference type="InterPro" id="IPR041088">
    <property type="entry name" value="RHH_8"/>
</dbReference>
<dbReference type="Proteomes" id="UP001518990">
    <property type="component" value="Unassembled WGS sequence"/>
</dbReference>
<dbReference type="CDD" id="cd22231">
    <property type="entry name" value="RHH_NikR_HicB-like"/>
    <property type="match status" value="1"/>
</dbReference>
<dbReference type="EMBL" id="JACTNF010000015">
    <property type="protein sequence ID" value="MBO1075911.1"/>
    <property type="molecule type" value="Genomic_DNA"/>
</dbReference>
<proteinExistence type="predicted"/>
<reference evidence="1 2" key="1">
    <citation type="submission" date="2020-09" db="EMBL/GenBank/DDBJ databases">
        <title>Roseomonas.</title>
        <authorList>
            <person name="Zhu W."/>
        </authorList>
    </citation>
    <scope>NUCLEOTIDE SEQUENCE [LARGE SCALE GENOMIC DNA]</scope>
    <source>
        <strain evidence="1 2">1311</strain>
    </source>
</reference>
<evidence type="ECO:0000313" key="1">
    <source>
        <dbReference type="EMBL" id="MBO1075911.1"/>
    </source>
</evidence>
<evidence type="ECO:0000313" key="2">
    <source>
        <dbReference type="Proteomes" id="UP001518990"/>
    </source>
</evidence>
<protein>
    <submittedName>
        <fullName evidence="1">CopG family transcriptional regulator</fullName>
    </submittedName>
</protein>
<keyword evidence="2" id="KW-1185">Reference proteome</keyword>
<accession>A0ABS3KEL5</accession>
<name>A0ABS3KEL5_9PROT</name>
<sequence>MAGNVHELRPKPGGETEKITINLGYVDLGHIDLLVQDGFYSNRTDFIRTAIRNQIERHSDAARQSVTRKGLDLGVRHFSREDLEAARAAGQRLDIRVLGLASIAADVSPELARDTIATISVLGALQASGAVKAALADRIR</sequence>
<dbReference type="InterPro" id="IPR010985">
    <property type="entry name" value="Ribbon_hlx_hlx"/>
</dbReference>
<gene>
    <name evidence="1" type="ORF">IAI60_14935</name>
</gene>
<organism evidence="1 2">
    <name type="scientific">Roseomonas marmotae</name>
    <dbReference type="NCBI Taxonomy" id="2768161"/>
    <lineage>
        <taxon>Bacteria</taxon>
        <taxon>Pseudomonadati</taxon>
        <taxon>Pseudomonadota</taxon>
        <taxon>Alphaproteobacteria</taxon>
        <taxon>Acetobacterales</taxon>
        <taxon>Roseomonadaceae</taxon>
        <taxon>Roseomonas</taxon>
    </lineage>
</organism>
<comment type="caution">
    <text evidence="1">The sequence shown here is derived from an EMBL/GenBank/DDBJ whole genome shotgun (WGS) entry which is preliminary data.</text>
</comment>
<dbReference type="PANTHER" id="PTHR36215">
    <property type="entry name" value="BLL4998 PROTEIN"/>
    <property type="match status" value="1"/>
</dbReference>
<dbReference type="PANTHER" id="PTHR36215:SF1">
    <property type="entry name" value="BLL4998 PROTEIN"/>
    <property type="match status" value="1"/>
</dbReference>